<evidence type="ECO:0000256" key="1">
    <source>
        <dbReference type="SAM" id="MobiDB-lite"/>
    </source>
</evidence>
<dbReference type="STRING" id="208445.SAMN04489727_1746"/>
<dbReference type="Proteomes" id="UP000199622">
    <property type="component" value="Unassembled WGS sequence"/>
</dbReference>
<reference evidence="4" key="1">
    <citation type="submission" date="2016-10" db="EMBL/GenBank/DDBJ databases">
        <authorList>
            <person name="Varghese N."/>
            <person name="Submissions S."/>
        </authorList>
    </citation>
    <scope>NUCLEOTIDE SEQUENCE [LARGE SCALE GENOMIC DNA]</scope>
    <source>
        <strain evidence="4">DSM 44544</strain>
    </source>
</reference>
<dbReference type="Pfam" id="PF04149">
    <property type="entry name" value="DUF397"/>
    <property type="match status" value="1"/>
</dbReference>
<dbReference type="OrthoDB" id="4267227at2"/>
<accession>A0A1H4JCV9</accession>
<evidence type="ECO:0000259" key="2">
    <source>
        <dbReference type="Pfam" id="PF04149"/>
    </source>
</evidence>
<organism evidence="3 4">
    <name type="scientific">Amycolatopsis tolypomycina</name>
    <dbReference type="NCBI Taxonomy" id="208445"/>
    <lineage>
        <taxon>Bacteria</taxon>
        <taxon>Bacillati</taxon>
        <taxon>Actinomycetota</taxon>
        <taxon>Actinomycetes</taxon>
        <taxon>Pseudonocardiales</taxon>
        <taxon>Pseudonocardiaceae</taxon>
        <taxon>Amycolatopsis</taxon>
    </lineage>
</organism>
<gene>
    <name evidence="3" type="ORF">SAMN04489727_1746</name>
</gene>
<evidence type="ECO:0000313" key="3">
    <source>
        <dbReference type="EMBL" id="SEB43826.1"/>
    </source>
</evidence>
<proteinExistence type="predicted"/>
<feature type="domain" description="DUF397" evidence="2">
    <location>
        <begin position="10"/>
        <end position="62"/>
    </location>
</feature>
<dbReference type="AlphaFoldDB" id="A0A1H4JCV9"/>
<sequence length="63" mass="6909">MIVPNRTGRKWRKSSHSGENNQCVEVALEPSPGVGVRDSKAPTSGELNVPMASWAALLEHLRR</sequence>
<feature type="region of interest" description="Disordered" evidence="1">
    <location>
        <begin position="1"/>
        <end position="21"/>
    </location>
</feature>
<protein>
    <recommendedName>
        <fullName evidence="2">DUF397 domain-containing protein</fullName>
    </recommendedName>
</protein>
<dbReference type="EMBL" id="FNSO01000003">
    <property type="protein sequence ID" value="SEB43826.1"/>
    <property type="molecule type" value="Genomic_DNA"/>
</dbReference>
<evidence type="ECO:0000313" key="4">
    <source>
        <dbReference type="Proteomes" id="UP000199622"/>
    </source>
</evidence>
<dbReference type="RefSeq" id="WP_091305297.1">
    <property type="nucleotide sequence ID" value="NZ_FNSO01000003.1"/>
</dbReference>
<keyword evidence="4" id="KW-1185">Reference proteome</keyword>
<dbReference type="InterPro" id="IPR007278">
    <property type="entry name" value="DUF397"/>
</dbReference>
<name>A0A1H4JCV9_9PSEU</name>